<dbReference type="InterPro" id="IPR000192">
    <property type="entry name" value="Aminotrans_V_dom"/>
</dbReference>
<evidence type="ECO:0000259" key="7">
    <source>
        <dbReference type="Pfam" id="PF00266"/>
    </source>
</evidence>
<dbReference type="PANTHER" id="PTHR43586">
    <property type="entry name" value="CYSTEINE DESULFURASE"/>
    <property type="match status" value="1"/>
</dbReference>
<protein>
    <recommendedName>
        <fullName evidence="3">cysteine desulfurase</fullName>
        <ecNumber evidence="3">2.8.1.7</ecNumber>
    </recommendedName>
</protein>
<dbReference type="SUPFAM" id="SSF53383">
    <property type="entry name" value="PLP-dependent transferases"/>
    <property type="match status" value="1"/>
</dbReference>
<dbReference type="AlphaFoldDB" id="A0A1F5EWR9"/>
<dbReference type="PANTHER" id="PTHR43586:SF8">
    <property type="entry name" value="CYSTEINE DESULFURASE 1, CHLOROPLASTIC"/>
    <property type="match status" value="1"/>
</dbReference>
<dbReference type="Pfam" id="PF00266">
    <property type="entry name" value="Aminotran_5"/>
    <property type="match status" value="1"/>
</dbReference>
<comment type="catalytic activity">
    <reaction evidence="6">
        <text>(sulfur carrier)-H + L-cysteine = (sulfur carrier)-SH + L-alanine</text>
        <dbReference type="Rhea" id="RHEA:43892"/>
        <dbReference type="Rhea" id="RHEA-COMP:14737"/>
        <dbReference type="Rhea" id="RHEA-COMP:14739"/>
        <dbReference type="ChEBI" id="CHEBI:29917"/>
        <dbReference type="ChEBI" id="CHEBI:35235"/>
        <dbReference type="ChEBI" id="CHEBI:57972"/>
        <dbReference type="ChEBI" id="CHEBI:64428"/>
        <dbReference type="EC" id="2.8.1.7"/>
    </reaction>
</comment>
<sequence>MFDVNKIRADFPILERKIGGAPLVYLDSAATSQKPKRVLDAIADFYTKHNANIHRGVHTLSAEATTMVDEAREKVAKFINAKTDEVIFVRNATEGLNLVAYAWARQSLKKNDVVVISLLEHHSNMVPWQIICEEVGAHLHVIEVDDEGRLLLTGTGTTQLTGGKLVVTTGSLESLLDERVKLVAVTAVSNVLGTITPTEEIKKLIKKKSPSAKLLVDGAQMVPHMKTDVTKLGADFMAFSGHKMLGPTGSGVLWGKREILESMKPFLYGGDMIGEVRLTGTTWSGLPNKFEAGTPDIAGIIGLGTAIDYLTSLGMDNIREHEKELIGYALGKMEKFEKKGLVEVFGPRNADERGGVLTFNVKGVHAHDAAQVLDKYGIAVRSGQHCGAPIVERFKTLAMARASFYVYTTKGEIDFLIEKIKEVPKVFSL</sequence>
<evidence type="ECO:0000256" key="2">
    <source>
        <dbReference type="ARBA" id="ARBA00010447"/>
    </source>
</evidence>
<keyword evidence="5" id="KW-0663">Pyridoxal phosphate</keyword>
<name>A0A1F5EWR9_9BACT</name>
<dbReference type="InterPro" id="IPR010970">
    <property type="entry name" value="Cys_dSase_SufS"/>
</dbReference>
<dbReference type="GO" id="GO:0031071">
    <property type="term" value="F:cysteine desulfurase activity"/>
    <property type="evidence" value="ECO:0007669"/>
    <property type="project" value="UniProtKB-EC"/>
</dbReference>
<dbReference type="Gene3D" id="3.90.1150.10">
    <property type="entry name" value="Aspartate Aminotransferase, domain 1"/>
    <property type="match status" value="1"/>
</dbReference>
<keyword evidence="4" id="KW-0808">Transferase</keyword>
<dbReference type="InterPro" id="IPR015424">
    <property type="entry name" value="PyrdxlP-dep_Trfase"/>
</dbReference>
<dbReference type="NCBIfam" id="TIGR01979">
    <property type="entry name" value="sufS"/>
    <property type="match status" value="1"/>
</dbReference>
<comment type="cofactor">
    <cofactor evidence="1">
        <name>pyridoxal 5'-phosphate</name>
        <dbReference type="ChEBI" id="CHEBI:597326"/>
    </cofactor>
</comment>
<dbReference type="Proteomes" id="UP000177390">
    <property type="component" value="Unassembled WGS sequence"/>
</dbReference>
<evidence type="ECO:0000256" key="6">
    <source>
        <dbReference type="ARBA" id="ARBA00050776"/>
    </source>
</evidence>
<gene>
    <name evidence="8" type="ORF">A3D09_01585</name>
</gene>
<evidence type="ECO:0000313" key="8">
    <source>
        <dbReference type="EMBL" id="OGD71853.1"/>
    </source>
</evidence>
<feature type="domain" description="Aminotransferase class V" evidence="7">
    <location>
        <begin position="24"/>
        <end position="416"/>
    </location>
</feature>
<evidence type="ECO:0000313" key="9">
    <source>
        <dbReference type="Proteomes" id="UP000177390"/>
    </source>
</evidence>
<accession>A0A1F5EWR9</accession>
<comment type="caution">
    <text evidence="8">The sequence shown here is derived from an EMBL/GenBank/DDBJ whole genome shotgun (WGS) entry which is preliminary data.</text>
</comment>
<evidence type="ECO:0000256" key="4">
    <source>
        <dbReference type="ARBA" id="ARBA00022679"/>
    </source>
</evidence>
<dbReference type="EC" id="2.8.1.7" evidence="3"/>
<comment type="similarity">
    <text evidence="2">Belongs to the class-V pyridoxal-phosphate-dependent aminotransferase family. Csd subfamily.</text>
</comment>
<reference evidence="8 9" key="1">
    <citation type="journal article" date="2016" name="Nat. Commun.">
        <title>Thousands of microbial genomes shed light on interconnected biogeochemical processes in an aquifer system.</title>
        <authorList>
            <person name="Anantharaman K."/>
            <person name="Brown C.T."/>
            <person name="Hug L.A."/>
            <person name="Sharon I."/>
            <person name="Castelle C.J."/>
            <person name="Probst A.J."/>
            <person name="Thomas B.C."/>
            <person name="Singh A."/>
            <person name="Wilkins M.J."/>
            <person name="Karaoz U."/>
            <person name="Brodie E.L."/>
            <person name="Williams K.H."/>
            <person name="Hubbard S.S."/>
            <person name="Banfield J.F."/>
        </authorList>
    </citation>
    <scope>NUCLEOTIDE SEQUENCE [LARGE SCALE GENOMIC DNA]</scope>
</reference>
<proteinExistence type="inferred from homology"/>
<evidence type="ECO:0000256" key="1">
    <source>
        <dbReference type="ARBA" id="ARBA00001933"/>
    </source>
</evidence>
<dbReference type="GO" id="GO:0030170">
    <property type="term" value="F:pyridoxal phosphate binding"/>
    <property type="evidence" value="ECO:0007669"/>
    <property type="project" value="InterPro"/>
</dbReference>
<evidence type="ECO:0000256" key="3">
    <source>
        <dbReference type="ARBA" id="ARBA00012239"/>
    </source>
</evidence>
<dbReference type="GO" id="GO:0006534">
    <property type="term" value="P:cysteine metabolic process"/>
    <property type="evidence" value="ECO:0007669"/>
    <property type="project" value="InterPro"/>
</dbReference>
<organism evidence="8 9">
    <name type="scientific">Candidatus Collierbacteria bacterium RIFCSPHIGHO2_02_FULL_49_10</name>
    <dbReference type="NCBI Taxonomy" id="1817723"/>
    <lineage>
        <taxon>Bacteria</taxon>
        <taxon>Candidatus Collieribacteriota</taxon>
    </lineage>
</organism>
<dbReference type="InterPro" id="IPR015422">
    <property type="entry name" value="PyrdxlP-dep_Trfase_small"/>
</dbReference>
<dbReference type="InterPro" id="IPR015421">
    <property type="entry name" value="PyrdxlP-dep_Trfase_major"/>
</dbReference>
<dbReference type="Gene3D" id="3.40.640.10">
    <property type="entry name" value="Type I PLP-dependent aspartate aminotransferase-like (Major domain)"/>
    <property type="match status" value="1"/>
</dbReference>
<dbReference type="CDD" id="cd06453">
    <property type="entry name" value="SufS_like"/>
    <property type="match status" value="1"/>
</dbReference>
<evidence type="ECO:0000256" key="5">
    <source>
        <dbReference type="ARBA" id="ARBA00022898"/>
    </source>
</evidence>
<dbReference type="EMBL" id="MFAH01000014">
    <property type="protein sequence ID" value="OGD71853.1"/>
    <property type="molecule type" value="Genomic_DNA"/>
</dbReference>